<name>A0A7C6Z532_9FIRM</name>
<dbReference type="SUPFAM" id="SSF53335">
    <property type="entry name" value="S-adenosyl-L-methionine-dependent methyltransferases"/>
    <property type="match status" value="1"/>
</dbReference>
<sequence length="251" mass="27991">MESYESEDLLMDFSGRDKATYVQDTFNAIAKRYDMMNTLMSFGLDKGWRKKAVRTVEAKPGMNMVDICCGTAPLSLELAMTVGEQGHVMGLDFSENMLKKADENLADSPYRSIIELRQGDAMNLPFADNSFDGATVGWGLRNLPDLEKGIQEMVRVVKPGCMVVSLDMAKPTMPGFKQGYWLYFDKLVPLMGKIWAGKAKAYQYLHDSAVEFPEQQELAKIFARCGLTETRYQNLAGGVVAIVSGRKPKIP</sequence>
<feature type="binding site" evidence="4">
    <location>
        <position position="92"/>
    </location>
    <ligand>
        <name>S-adenosyl-L-methionine</name>
        <dbReference type="ChEBI" id="CHEBI:59789"/>
    </ligand>
</feature>
<dbReference type="CDD" id="cd02440">
    <property type="entry name" value="AdoMet_MTases"/>
    <property type="match status" value="1"/>
</dbReference>
<dbReference type="InterPro" id="IPR004033">
    <property type="entry name" value="UbiE/COQ5_MeTrFase"/>
</dbReference>
<dbReference type="PROSITE" id="PS01183">
    <property type="entry name" value="UBIE_1"/>
    <property type="match status" value="1"/>
</dbReference>
<evidence type="ECO:0000313" key="6">
    <source>
        <dbReference type="Proteomes" id="UP000553059"/>
    </source>
</evidence>
<evidence type="ECO:0000256" key="3">
    <source>
        <dbReference type="ARBA" id="ARBA00022691"/>
    </source>
</evidence>
<proteinExistence type="inferred from homology"/>
<dbReference type="Pfam" id="PF01209">
    <property type="entry name" value="Ubie_methyltran"/>
    <property type="match status" value="1"/>
</dbReference>
<dbReference type="EMBL" id="DUTF01000263">
    <property type="protein sequence ID" value="HHY27483.1"/>
    <property type="molecule type" value="Genomic_DNA"/>
</dbReference>
<evidence type="ECO:0000313" key="5">
    <source>
        <dbReference type="EMBL" id="HHY27483.1"/>
    </source>
</evidence>
<feature type="binding site" evidence="4">
    <location>
        <position position="71"/>
    </location>
    <ligand>
        <name>S-adenosyl-L-methionine</name>
        <dbReference type="ChEBI" id="CHEBI:59789"/>
    </ligand>
</feature>
<comment type="catalytic activity">
    <reaction evidence="4">
        <text>a 2-demethylmenaquinol + S-adenosyl-L-methionine = a menaquinol + S-adenosyl-L-homocysteine + H(+)</text>
        <dbReference type="Rhea" id="RHEA:42640"/>
        <dbReference type="Rhea" id="RHEA-COMP:9539"/>
        <dbReference type="Rhea" id="RHEA-COMP:9563"/>
        <dbReference type="ChEBI" id="CHEBI:15378"/>
        <dbReference type="ChEBI" id="CHEBI:18151"/>
        <dbReference type="ChEBI" id="CHEBI:55437"/>
        <dbReference type="ChEBI" id="CHEBI:57856"/>
        <dbReference type="ChEBI" id="CHEBI:59789"/>
        <dbReference type="EC" id="2.1.1.163"/>
    </reaction>
</comment>
<dbReference type="Proteomes" id="UP000553059">
    <property type="component" value="Unassembled WGS sequence"/>
</dbReference>
<comment type="similarity">
    <text evidence="4">Belongs to the class I-like SAM-binding methyltransferase superfamily. MenG/UbiE family.</text>
</comment>
<keyword evidence="2 4" id="KW-0808">Transferase</keyword>
<comment type="caution">
    <text evidence="4">Lacks conserved residue(s) required for the propagation of feature annotation.</text>
</comment>
<dbReference type="GO" id="GO:0032259">
    <property type="term" value="P:methylation"/>
    <property type="evidence" value="ECO:0007669"/>
    <property type="project" value="UniProtKB-KW"/>
</dbReference>
<dbReference type="Gene3D" id="3.40.50.150">
    <property type="entry name" value="Vaccinia Virus protein VP39"/>
    <property type="match status" value="1"/>
</dbReference>
<accession>A0A7C6Z532</accession>
<evidence type="ECO:0000256" key="4">
    <source>
        <dbReference type="HAMAP-Rule" id="MF_01813"/>
    </source>
</evidence>
<feature type="binding site" evidence="4">
    <location>
        <begin position="120"/>
        <end position="121"/>
    </location>
    <ligand>
        <name>S-adenosyl-L-methionine</name>
        <dbReference type="ChEBI" id="CHEBI:59789"/>
    </ligand>
</feature>
<dbReference type="AlphaFoldDB" id="A0A7C6Z532"/>
<evidence type="ECO:0000256" key="1">
    <source>
        <dbReference type="ARBA" id="ARBA00022603"/>
    </source>
</evidence>
<dbReference type="HAMAP" id="MF_01813">
    <property type="entry name" value="MenG_UbiE_methyltr"/>
    <property type="match status" value="1"/>
</dbReference>
<comment type="function">
    <text evidence="4">Methyltransferase required for the conversion of demethylmenaquinol (DMKH2) to menaquinol (MKH2).</text>
</comment>
<dbReference type="EC" id="2.1.1.163" evidence="4"/>
<dbReference type="GO" id="GO:0043770">
    <property type="term" value="F:demethylmenaquinone methyltransferase activity"/>
    <property type="evidence" value="ECO:0007669"/>
    <property type="project" value="UniProtKB-UniRule"/>
</dbReference>
<reference evidence="5 6" key="1">
    <citation type="journal article" date="2020" name="Biotechnol. Biofuels">
        <title>New insights from the biogas microbiome by comprehensive genome-resolved metagenomics of nearly 1600 species originating from multiple anaerobic digesters.</title>
        <authorList>
            <person name="Campanaro S."/>
            <person name="Treu L."/>
            <person name="Rodriguez-R L.M."/>
            <person name="Kovalovszki A."/>
            <person name="Ziels R.M."/>
            <person name="Maus I."/>
            <person name="Zhu X."/>
            <person name="Kougias P.G."/>
            <person name="Basile A."/>
            <person name="Luo G."/>
            <person name="Schluter A."/>
            <person name="Konstantinidis K.T."/>
            <person name="Angelidaki I."/>
        </authorList>
    </citation>
    <scope>NUCLEOTIDE SEQUENCE [LARGE SCALE GENOMIC DNA]</scope>
    <source>
        <strain evidence="5">AS05jafATM_4</strain>
    </source>
</reference>
<protein>
    <recommendedName>
        <fullName evidence="4">Demethylmenaquinone methyltransferase</fullName>
        <ecNumber evidence="4">2.1.1.163</ecNumber>
    </recommendedName>
</protein>
<comment type="caution">
    <text evidence="5">The sequence shown here is derived from an EMBL/GenBank/DDBJ whole genome shotgun (WGS) entry which is preliminary data.</text>
</comment>
<keyword evidence="1 4" id="KW-0489">Methyltransferase</keyword>
<dbReference type="NCBIfam" id="NF001243">
    <property type="entry name" value="PRK00216.1-4"/>
    <property type="match status" value="1"/>
</dbReference>
<dbReference type="InterPro" id="IPR029063">
    <property type="entry name" value="SAM-dependent_MTases_sf"/>
</dbReference>
<dbReference type="NCBIfam" id="TIGR01934">
    <property type="entry name" value="MenG_MenH_UbiE"/>
    <property type="match status" value="1"/>
</dbReference>
<keyword evidence="4" id="KW-0474">Menaquinone biosynthesis</keyword>
<gene>
    <name evidence="4" type="primary">menG</name>
    <name evidence="5" type="ORF">GX523_12225</name>
</gene>
<dbReference type="GO" id="GO:0009234">
    <property type="term" value="P:menaquinone biosynthetic process"/>
    <property type="evidence" value="ECO:0007669"/>
    <property type="project" value="UniProtKB-UniRule"/>
</dbReference>
<dbReference type="PANTHER" id="PTHR43591:SF24">
    <property type="entry name" value="2-METHOXY-6-POLYPRENYL-1,4-BENZOQUINOL METHYLASE, MITOCHONDRIAL"/>
    <property type="match status" value="1"/>
</dbReference>
<comment type="pathway">
    <text evidence="4">Quinol/quinone metabolism; menaquinone biosynthesis; menaquinol from 1,4-dihydroxy-2-naphthoate: step 2/2.</text>
</comment>
<organism evidence="5 6">
    <name type="scientific">Desulfitobacterium dehalogenans</name>
    <dbReference type="NCBI Taxonomy" id="36854"/>
    <lineage>
        <taxon>Bacteria</taxon>
        <taxon>Bacillati</taxon>
        <taxon>Bacillota</taxon>
        <taxon>Clostridia</taxon>
        <taxon>Eubacteriales</taxon>
        <taxon>Desulfitobacteriaceae</taxon>
        <taxon>Desulfitobacterium</taxon>
    </lineage>
</organism>
<keyword evidence="3 4" id="KW-0949">S-adenosyl-L-methionine</keyword>
<dbReference type="InterPro" id="IPR023576">
    <property type="entry name" value="UbiE/COQ5_MeTrFase_CS"/>
</dbReference>
<dbReference type="PROSITE" id="PS51608">
    <property type="entry name" value="SAM_MT_UBIE"/>
    <property type="match status" value="1"/>
</dbReference>
<evidence type="ECO:0000256" key="2">
    <source>
        <dbReference type="ARBA" id="ARBA00022679"/>
    </source>
</evidence>
<dbReference type="UniPathway" id="UPA00079">
    <property type="reaction ID" value="UER00169"/>
</dbReference>
<dbReference type="PANTHER" id="PTHR43591">
    <property type="entry name" value="METHYLTRANSFERASE"/>
    <property type="match status" value="1"/>
</dbReference>
<dbReference type="NCBIfam" id="NF001244">
    <property type="entry name" value="PRK00216.1-5"/>
    <property type="match status" value="1"/>
</dbReference>